<protein>
    <submittedName>
        <fullName evidence="3">Nuclear transport factor 2 family protein</fullName>
    </submittedName>
</protein>
<dbReference type="EMBL" id="BAAALG010000002">
    <property type="protein sequence ID" value="GAA1094453.1"/>
    <property type="molecule type" value="Genomic_DNA"/>
</dbReference>
<reference evidence="3 4" key="1">
    <citation type="journal article" date="2019" name="Int. J. Syst. Evol. Microbiol.">
        <title>The Global Catalogue of Microorganisms (GCM) 10K type strain sequencing project: providing services to taxonomists for standard genome sequencing and annotation.</title>
        <authorList>
            <consortium name="The Broad Institute Genomics Platform"/>
            <consortium name="The Broad Institute Genome Sequencing Center for Infectious Disease"/>
            <person name="Wu L."/>
            <person name="Ma J."/>
        </authorList>
    </citation>
    <scope>NUCLEOTIDE SEQUENCE [LARGE SCALE GENOMIC DNA]</scope>
    <source>
        <strain evidence="3 4">JCM 13008</strain>
    </source>
</reference>
<accession>A0ABN1TMR5</accession>
<proteinExistence type="predicted"/>
<evidence type="ECO:0000256" key="1">
    <source>
        <dbReference type="SAM" id="MobiDB-lite"/>
    </source>
</evidence>
<evidence type="ECO:0000259" key="2">
    <source>
        <dbReference type="Pfam" id="PF13577"/>
    </source>
</evidence>
<dbReference type="RefSeq" id="WP_343991562.1">
    <property type="nucleotide sequence ID" value="NZ_BAAALG010000002.1"/>
</dbReference>
<comment type="caution">
    <text evidence="3">The sequence shown here is derived from an EMBL/GenBank/DDBJ whole genome shotgun (WGS) entry which is preliminary data.</text>
</comment>
<feature type="domain" description="SnoaL-like" evidence="2">
    <location>
        <begin position="13"/>
        <end position="133"/>
    </location>
</feature>
<evidence type="ECO:0000313" key="3">
    <source>
        <dbReference type="EMBL" id="GAA1094453.1"/>
    </source>
</evidence>
<dbReference type="InterPro" id="IPR037401">
    <property type="entry name" value="SnoaL-like"/>
</dbReference>
<dbReference type="Pfam" id="PF13577">
    <property type="entry name" value="SnoaL_4"/>
    <property type="match status" value="1"/>
</dbReference>
<dbReference type="InterPro" id="IPR032710">
    <property type="entry name" value="NTF2-like_dom_sf"/>
</dbReference>
<organism evidence="3 4">
    <name type="scientific">Nocardioides dubius</name>
    <dbReference type="NCBI Taxonomy" id="317019"/>
    <lineage>
        <taxon>Bacteria</taxon>
        <taxon>Bacillati</taxon>
        <taxon>Actinomycetota</taxon>
        <taxon>Actinomycetes</taxon>
        <taxon>Propionibacteriales</taxon>
        <taxon>Nocardioidaceae</taxon>
        <taxon>Nocardioides</taxon>
    </lineage>
</organism>
<dbReference type="Proteomes" id="UP001501581">
    <property type="component" value="Unassembled WGS sequence"/>
</dbReference>
<keyword evidence="4" id="KW-1185">Reference proteome</keyword>
<name>A0ABN1TMR5_9ACTN</name>
<feature type="region of interest" description="Disordered" evidence="1">
    <location>
        <begin position="146"/>
        <end position="173"/>
    </location>
</feature>
<sequence>MGEAVYPRDPERDRQQIRDVVLRYCRGIDRLQMDLVRDAFHPDGIDHHTGFDGTVEEYLAWVEPQLRTYLSGTMHIIGNHLVDLHGDEAISEAYGTAVHWGEPADNRRVNFTSGVRYVDHMTFRDGRWAIQERWAVREWTRSDAGRLIPKEGTGPGGTRDEHDPLRRLQSRLG</sequence>
<dbReference type="Gene3D" id="3.10.450.50">
    <property type="match status" value="1"/>
</dbReference>
<dbReference type="SUPFAM" id="SSF54427">
    <property type="entry name" value="NTF2-like"/>
    <property type="match status" value="1"/>
</dbReference>
<evidence type="ECO:0000313" key="4">
    <source>
        <dbReference type="Proteomes" id="UP001501581"/>
    </source>
</evidence>
<gene>
    <name evidence="3" type="ORF">GCM10009668_07790</name>
</gene>